<feature type="region of interest" description="Disordered" evidence="1">
    <location>
        <begin position="138"/>
        <end position="582"/>
    </location>
</feature>
<feature type="compositionally biased region" description="Polar residues" evidence="1">
    <location>
        <begin position="545"/>
        <end position="558"/>
    </location>
</feature>
<feature type="compositionally biased region" description="Acidic residues" evidence="1">
    <location>
        <begin position="418"/>
        <end position="435"/>
    </location>
</feature>
<feature type="compositionally biased region" description="Basic and acidic residues" evidence="1">
    <location>
        <begin position="225"/>
        <end position="236"/>
    </location>
</feature>
<dbReference type="Proteomes" id="UP000028582">
    <property type="component" value="Unassembled WGS sequence"/>
</dbReference>
<evidence type="ECO:0000313" key="2">
    <source>
        <dbReference type="EMBL" id="ETO85148.1"/>
    </source>
</evidence>
<feature type="compositionally biased region" description="Basic and acidic residues" evidence="1">
    <location>
        <begin position="303"/>
        <end position="326"/>
    </location>
</feature>
<proteinExistence type="predicted"/>
<feature type="compositionally biased region" description="Basic and acidic residues" evidence="1">
    <location>
        <begin position="171"/>
        <end position="184"/>
    </location>
</feature>
<organism evidence="2 3">
    <name type="scientific">Phytophthora nicotianae P1976</name>
    <dbReference type="NCBI Taxonomy" id="1317066"/>
    <lineage>
        <taxon>Eukaryota</taxon>
        <taxon>Sar</taxon>
        <taxon>Stramenopiles</taxon>
        <taxon>Oomycota</taxon>
        <taxon>Peronosporomycetes</taxon>
        <taxon>Peronosporales</taxon>
        <taxon>Peronosporaceae</taxon>
        <taxon>Phytophthora</taxon>
    </lineage>
</organism>
<feature type="compositionally biased region" description="Acidic residues" evidence="1">
    <location>
        <begin position="290"/>
        <end position="302"/>
    </location>
</feature>
<accession>A0A081B1Y7</accession>
<comment type="caution">
    <text evidence="2">The sequence shown here is derived from an EMBL/GenBank/DDBJ whole genome shotgun (WGS) entry which is preliminary data.</text>
</comment>
<dbReference type="AlphaFoldDB" id="A0A081B1Y7"/>
<feature type="compositionally biased region" description="Low complexity" evidence="1">
    <location>
        <begin position="160"/>
        <end position="169"/>
    </location>
</feature>
<feature type="compositionally biased region" description="Basic and acidic residues" evidence="1">
    <location>
        <begin position="338"/>
        <end position="353"/>
    </location>
</feature>
<feature type="region of interest" description="Disordered" evidence="1">
    <location>
        <begin position="1"/>
        <end position="30"/>
    </location>
</feature>
<feature type="compositionally biased region" description="Acidic residues" evidence="1">
    <location>
        <begin position="497"/>
        <end position="518"/>
    </location>
</feature>
<gene>
    <name evidence="2" type="ORF">F444_01056</name>
</gene>
<evidence type="ECO:0000313" key="3">
    <source>
        <dbReference type="Proteomes" id="UP000028582"/>
    </source>
</evidence>
<dbReference type="OrthoDB" id="129923at2759"/>
<name>A0A081B1Y7_PHYNI</name>
<dbReference type="PANTHER" id="PTHR33324">
    <property type="entry name" value="EXPRESSED PROTEIN"/>
    <property type="match status" value="1"/>
</dbReference>
<dbReference type="EMBL" id="ANJA01000189">
    <property type="protein sequence ID" value="ETO85148.1"/>
    <property type="molecule type" value="Genomic_DNA"/>
</dbReference>
<feature type="compositionally biased region" description="Polar residues" evidence="1">
    <location>
        <begin position="140"/>
        <end position="152"/>
    </location>
</feature>
<evidence type="ECO:0000256" key="1">
    <source>
        <dbReference type="SAM" id="MobiDB-lite"/>
    </source>
</evidence>
<feature type="compositionally biased region" description="Acidic residues" evidence="1">
    <location>
        <begin position="442"/>
        <end position="457"/>
    </location>
</feature>
<sequence>MARSKKAIKDDVRRKSVPWESDRVSPDSPSSMEVLMTWLTTPSNAERWRREKRKELIKEIIQVLAANGIQHRAVGDVHSRIWFMEKQFTSASAFLTRKNQLDSFQRGETDPEVSKEVLKLCPQYQELVAFFGGNKAGKKTQVTPKSTANGAATSGAKGPVAASSSVSAAGEWKKNLEKDRRKATSETTNANGQGEKVMDISDVVSSGEKGSVQKEKLATKKKKRIGDEKAEDKKASGADAAASKKSATVAKNQQKTVDVKKGAAIVGKNKPSGAGQQKNDDVGKQAENIVVEEEEDGVLADVEDGHSDVNENKQSDSEEESAKSEGGEEETDTITEQAEAHAEGESSEEEKPQKRITVRTGVRSPFRTKPQHIESGSSSSEEEESGKSESDSEKEDGDGEERIPLAQPDEVDSTPGGEDGEQAEQIDDDDDEENDQESKADESEETEDEEEAEEEPTLDISPKAADPSDDSDSNSSSENEAESEEETPPTQLKTPSDQEEESDEEELNAEDNEDDVDMEKDVEKSVGQSELDPEKQVDETEPEVESSTLKRSISSQAPISPRGNKRSRTDGGSNSVTRDLEREAFIERAKQEREQRDELFKIERAKLECELQAKQVQLAMDRSLARKKLLGAGIDPAEVDRVLPLHKLM</sequence>
<feature type="compositionally biased region" description="Low complexity" evidence="1">
    <location>
        <begin position="237"/>
        <end position="247"/>
    </location>
</feature>
<reference evidence="2 3" key="1">
    <citation type="submission" date="2013-11" db="EMBL/GenBank/DDBJ databases">
        <title>The Genome Sequence of Phytophthora parasitica P1976.</title>
        <authorList>
            <consortium name="The Broad Institute Genomics Platform"/>
            <person name="Russ C."/>
            <person name="Tyler B."/>
            <person name="Panabieres F."/>
            <person name="Shan W."/>
            <person name="Tripathy S."/>
            <person name="Grunwald N."/>
            <person name="Machado M."/>
            <person name="Johnson C.S."/>
            <person name="Walker B."/>
            <person name="Young S."/>
            <person name="Zeng Q."/>
            <person name="Gargeya S."/>
            <person name="Fitzgerald M."/>
            <person name="Haas B."/>
            <person name="Abouelleil A."/>
            <person name="Allen A.W."/>
            <person name="Alvarado L."/>
            <person name="Arachchi H.M."/>
            <person name="Berlin A.M."/>
            <person name="Chapman S.B."/>
            <person name="Gainer-Dewar J."/>
            <person name="Goldberg J."/>
            <person name="Griggs A."/>
            <person name="Gujja S."/>
            <person name="Hansen M."/>
            <person name="Howarth C."/>
            <person name="Imamovic A."/>
            <person name="Ireland A."/>
            <person name="Larimer J."/>
            <person name="McCowan C."/>
            <person name="Murphy C."/>
            <person name="Pearson M."/>
            <person name="Poon T.W."/>
            <person name="Priest M."/>
            <person name="Roberts A."/>
            <person name="Saif S."/>
            <person name="Shea T."/>
            <person name="Sisk P."/>
            <person name="Sykes S."/>
            <person name="Wortman J."/>
            <person name="Nusbaum C."/>
            <person name="Birren B."/>
        </authorList>
    </citation>
    <scope>NUCLEOTIDE SEQUENCE [LARGE SCALE GENOMIC DNA]</scope>
    <source>
        <strain evidence="2 3">P1976</strain>
    </source>
</reference>
<dbReference type="PANTHER" id="PTHR33324:SF2">
    <property type="entry name" value="MYB_SANT-LIKE DNA-BINDING DOMAIN-CONTAINING PROTEIN"/>
    <property type="match status" value="1"/>
</dbReference>
<protein>
    <submittedName>
        <fullName evidence="2">Uncharacterized protein</fullName>
    </submittedName>
</protein>